<comment type="caution">
    <text evidence="1">The sequence shown here is derived from an EMBL/GenBank/DDBJ whole genome shotgun (WGS) entry which is preliminary data.</text>
</comment>
<name>A0A1Y4QHT4_9FIRM</name>
<organism evidence="1 2">
    <name type="scientific">Thomasclavelia spiroformis</name>
    <dbReference type="NCBI Taxonomy" id="29348"/>
    <lineage>
        <taxon>Bacteria</taxon>
        <taxon>Bacillati</taxon>
        <taxon>Bacillota</taxon>
        <taxon>Erysipelotrichia</taxon>
        <taxon>Erysipelotrichales</taxon>
        <taxon>Coprobacillaceae</taxon>
        <taxon>Thomasclavelia</taxon>
    </lineage>
</organism>
<dbReference type="RefSeq" id="WP_087256965.1">
    <property type="nucleotide sequence ID" value="NZ_NFLB01000009.1"/>
</dbReference>
<evidence type="ECO:0000313" key="1">
    <source>
        <dbReference type="EMBL" id="OUQ04816.1"/>
    </source>
</evidence>
<dbReference type="AlphaFoldDB" id="A0A1Y4QHT4"/>
<reference evidence="2" key="1">
    <citation type="submission" date="2017-04" db="EMBL/GenBank/DDBJ databases">
        <title>Function of individual gut microbiota members based on whole genome sequencing of pure cultures obtained from chicken caecum.</title>
        <authorList>
            <person name="Medvecky M."/>
            <person name="Cejkova D."/>
            <person name="Polansky O."/>
            <person name="Karasova D."/>
            <person name="Kubasova T."/>
            <person name="Cizek A."/>
            <person name="Rychlik I."/>
        </authorList>
    </citation>
    <scope>NUCLEOTIDE SEQUENCE [LARGE SCALE GENOMIC DNA]</scope>
    <source>
        <strain evidence="2">An149</strain>
    </source>
</reference>
<protein>
    <submittedName>
        <fullName evidence="1">Uncharacterized protein</fullName>
    </submittedName>
</protein>
<dbReference type="EMBL" id="NFLB01000009">
    <property type="protein sequence ID" value="OUQ04816.1"/>
    <property type="molecule type" value="Genomic_DNA"/>
</dbReference>
<evidence type="ECO:0000313" key="2">
    <source>
        <dbReference type="Proteomes" id="UP000196258"/>
    </source>
</evidence>
<accession>A0A1Y4QHT4</accession>
<proteinExistence type="predicted"/>
<gene>
    <name evidence="1" type="ORF">B5E91_09045</name>
</gene>
<dbReference type="Proteomes" id="UP000196258">
    <property type="component" value="Unassembled WGS sequence"/>
</dbReference>
<sequence length="267" mass="32044">MYINTRSYQEMKISICEILNIDNKQLDDLLEKCYQQFQANQPVFILDDQYQYFLDYVKKHLIVDLDEILFIHLSRRLDDDNNGYNLIDVLTKDTALSAFFKKYGITFKYDGVIRIFKNNLEIDLLNDDEVCNYLRYRFGYIIKDYSIKGYAFGDALNNNDNYEMIQAGPELFQFIYNFVDDDLIDDFIENSKLYQFDYLLPFNQIWFENYEELNDQEKQHHLVVKVLQRLYAYKYENTIFDDDNPVIGIKNNQTIKENSLISKIEVN</sequence>